<evidence type="ECO:0000313" key="1">
    <source>
        <dbReference type="EMBL" id="CAH1991138.1"/>
    </source>
</evidence>
<sequence length="47" mass="5652">MIIDNRPLKYVKIRIMVTHFACKYIFSIKVFYPDVDSKIKIVNTKFN</sequence>
<evidence type="ECO:0000313" key="2">
    <source>
        <dbReference type="Proteomes" id="UP001152888"/>
    </source>
</evidence>
<organism evidence="1 2">
    <name type="scientific">Acanthoscelides obtectus</name>
    <name type="common">Bean weevil</name>
    <name type="synonym">Bruchus obtectus</name>
    <dbReference type="NCBI Taxonomy" id="200917"/>
    <lineage>
        <taxon>Eukaryota</taxon>
        <taxon>Metazoa</taxon>
        <taxon>Ecdysozoa</taxon>
        <taxon>Arthropoda</taxon>
        <taxon>Hexapoda</taxon>
        <taxon>Insecta</taxon>
        <taxon>Pterygota</taxon>
        <taxon>Neoptera</taxon>
        <taxon>Endopterygota</taxon>
        <taxon>Coleoptera</taxon>
        <taxon>Polyphaga</taxon>
        <taxon>Cucujiformia</taxon>
        <taxon>Chrysomeloidea</taxon>
        <taxon>Chrysomelidae</taxon>
        <taxon>Bruchinae</taxon>
        <taxon>Bruchini</taxon>
        <taxon>Acanthoscelides</taxon>
    </lineage>
</organism>
<keyword evidence="2" id="KW-1185">Reference proteome</keyword>
<dbReference type="EMBL" id="CAKOFQ010007106">
    <property type="protein sequence ID" value="CAH1991138.1"/>
    <property type="molecule type" value="Genomic_DNA"/>
</dbReference>
<gene>
    <name evidence="1" type="ORF">ACAOBT_LOCUS20096</name>
</gene>
<accession>A0A9P0PM68</accession>
<dbReference type="AlphaFoldDB" id="A0A9P0PM68"/>
<protein>
    <submittedName>
        <fullName evidence="1">Uncharacterized protein</fullName>
    </submittedName>
</protein>
<name>A0A9P0PM68_ACAOB</name>
<reference evidence="1" key="1">
    <citation type="submission" date="2022-03" db="EMBL/GenBank/DDBJ databases">
        <authorList>
            <person name="Sayadi A."/>
        </authorList>
    </citation>
    <scope>NUCLEOTIDE SEQUENCE</scope>
</reference>
<dbReference type="Proteomes" id="UP001152888">
    <property type="component" value="Unassembled WGS sequence"/>
</dbReference>
<comment type="caution">
    <text evidence="1">The sequence shown here is derived from an EMBL/GenBank/DDBJ whole genome shotgun (WGS) entry which is preliminary data.</text>
</comment>
<proteinExistence type="predicted"/>